<reference evidence="16 17" key="1">
    <citation type="submission" date="2015-09" db="EMBL/GenBank/DDBJ databases">
        <title>Host preference determinants of Valsa canker pathogens revealed by comparative genomics.</title>
        <authorList>
            <person name="Yin Z."/>
            <person name="Huang L."/>
        </authorList>
    </citation>
    <scope>NUCLEOTIDE SEQUENCE [LARGE SCALE GENOMIC DNA]</scope>
    <source>
        <strain evidence="16 17">SXYLt</strain>
    </source>
</reference>
<evidence type="ECO:0000256" key="8">
    <source>
        <dbReference type="ARBA" id="ARBA00023277"/>
    </source>
</evidence>
<dbReference type="GO" id="GO:0005576">
    <property type="term" value="C:extracellular region"/>
    <property type="evidence" value="ECO:0007669"/>
    <property type="project" value="UniProtKB-SubCell"/>
</dbReference>
<comment type="subcellular location">
    <subcellularLocation>
        <location evidence="1">Secreted</location>
    </subcellularLocation>
</comment>
<keyword evidence="11" id="KW-0624">Polysaccharide degradation</keyword>
<dbReference type="PANTHER" id="PTHR31736">
    <property type="match status" value="1"/>
</dbReference>
<evidence type="ECO:0000313" key="16">
    <source>
        <dbReference type="EMBL" id="ROW06319.1"/>
    </source>
</evidence>
<evidence type="ECO:0000256" key="14">
    <source>
        <dbReference type="RuleBase" id="RU361169"/>
    </source>
</evidence>
<dbReference type="GO" id="GO:0045490">
    <property type="term" value="P:pectin catabolic process"/>
    <property type="evidence" value="ECO:0007669"/>
    <property type="project" value="UniProtKB-ARBA"/>
</dbReference>
<keyword evidence="3" id="KW-0964">Secreted</keyword>
<dbReference type="AlphaFoldDB" id="A0A423WS69"/>
<keyword evidence="8" id="KW-0119">Carbohydrate metabolism</keyword>
<organism evidence="16 17">
    <name type="scientific">Cytospora leucostoma</name>
    <dbReference type="NCBI Taxonomy" id="1230097"/>
    <lineage>
        <taxon>Eukaryota</taxon>
        <taxon>Fungi</taxon>
        <taxon>Dikarya</taxon>
        <taxon>Ascomycota</taxon>
        <taxon>Pezizomycotina</taxon>
        <taxon>Sordariomycetes</taxon>
        <taxon>Sordariomycetidae</taxon>
        <taxon>Diaporthales</taxon>
        <taxon>Cytosporaceae</taxon>
        <taxon>Cytospora</taxon>
    </lineage>
</organism>
<dbReference type="InterPro" id="IPR000743">
    <property type="entry name" value="Glyco_hydro_28"/>
</dbReference>
<evidence type="ECO:0000313" key="17">
    <source>
        <dbReference type="Proteomes" id="UP000285146"/>
    </source>
</evidence>
<feature type="active site" evidence="13">
    <location>
        <position position="242"/>
    </location>
</feature>
<keyword evidence="5" id="KW-0677">Repeat</keyword>
<proteinExistence type="inferred from homology"/>
<feature type="signal peptide" evidence="15">
    <location>
        <begin position="1"/>
        <end position="17"/>
    </location>
</feature>
<evidence type="ECO:0000256" key="11">
    <source>
        <dbReference type="ARBA" id="ARBA00023326"/>
    </source>
</evidence>
<evidence type="ECO:0000256" key="6">
    <source>
        <dbReference type="ARBA" id="ARBA00022801"/>
    </source>
</evidence>
<dbReference type="Pfam" id="PF00295">
    <property type="entry name" value="Glyco_hydro_28"/>
    <property type="match status" value="1"/>
</dbReference>
<dbReference type="OrthoDB" id="187139at2759"/>
<evidence type="ECO:0000256" key="12">
    <source>
        <dbReference type="ARBA" id="ARBA00037278"/>
    </source>
</evidence>
<evidence type="ECO:0000256" key="13">
    <source>
        <dbReference type="PROSITE-ProRule" id="PRU10052"/>
    </source>
</evidence>
<evidence type="ECO:0000256" key="3">
    <source>
        <dbReference type="ARBA" id="ARBA00022525"/>
    </source>
</evidence>
<evidence type="ECO:0008006" key="18">
    <source>
        <dbReference type="Google" id="ProtNLM"/>
    </source>
</evidence>
<keyword evidence="10" id="KW-0961">Cell wall biogenesis/degradation</keyword>
<comment type="caution">
    <text evidence="16">The sequence shown here is derived from an EMBL/GenBank/DDBJ whole genome shotgun (WGS) entry which is preliminary data.</text>
</comment>
<keyword evidence="9 14" id="KW-0326">Glycosidase</keyword>
<accession>A0A423WS69</accession>
<keyword evidence="6 14" id="KW-0378">Hydrolase</keyword>
<dbReference type="InterPro" id="IPR012334">
    <property type="entry name" value="Pectin_lyas_fold"/>
</dbReference>
<sequence length="397" mass="41216">MKSFALVVAAGAAVVHASPSRVVPRASTCTPTAGGSSSIDDTPAIESAIADCPSGTIVIPASTTYYVNSELSFDGCSGCTFQVEGLLKASDDTDYWDGKRAIFLAKDIDGLTVTSTTGSGVFDGNGQASYDYFYKNSSYSRPTLFYIDGSSNVKISDLKFKNPPNVFHSSTGGSSNIAYTNIKLSATSKSDAPAKNTDGWDIGQSTHVTINGATVVNDDDCVAIKPGANYVEVYDISCNGSHGISIGSLGKTNTDTVKNIIISGATMIDSTKAAGIKTYPGGSDHGTAVVSNVTFEDFVVEGSDYAFQVQSCYGEDDDYCEEYPSTATLTDIVVKGFSGTTSDKYEPVVANIDCPEDGTCDITISSWTVKAPSGSAENLCANTPSSLGITCTDGASG</sequence>
<evidence type="ECO:0000256" key="2">
    <source>
        <dbReference type="ARBA" id="ARBA00008834"/>
    </source>
</evidence>
<evidence type="ECO:0000256" key="5">
    <source>
        <dbReference type="ARBA" id="ARBA00022737"/>
    </source>
</evidence>
<evidence type="ECO:0000256" key="9">
    <source>
        <dbReference type="ARBA" id="ARBA00023295"/>
    </source>
</evidence>
<protein>
    <recommendedName>
        <fullName evidence="18">Endo-xylogalacturonan hydrolase A</fullName>
    </recommendedName>
</protein>
<keyword evidence="7" id="KW-0325">Glycoprotein</keyword>
<dbReference type="STRING" id="1230097.A0A423WS69"/>
<dbReference type="GO" id="GO:0071555">
    <property type="term" value="P:cell wall organization"/>
    <property type="evidence" value="ECO:0007669"/>
    <property type="project" value="UniProtKB-KW"/>
</dbReference>
<dbReference type="SMART" id="SM00710">
    <property type="entry name" value="PbH1"/>
    <property type="match status" value="5"/>
</dbReference>
<dbReference type="InParanoid" id="A0A423WS69"/>
<dbReference type="InterPro" id="IPR006626">
    <property type="entry name" value="PbH1"/>
</dbReference>
<comment type="similarity">
    <text evidence="2 14">Belongs to the glycosyl hydrolase 28 family.</text>
</comment>
<dbReference type="Gene3D" id="2.160.20.10">
    <property type="entry name" value="Single-stranded right-handed beta-helix, Pectin lyase-like"/>
    <property type="match status" value="1"/>
</dbReference>
<gene>
    <name evidence="16" type="ORF">VPNG_07491</name>
</gene>
<evidence type="ECO:0000256" key="7">
    <source>
        <dbReference type="ARBA" id="ARBA00023180"/>
    </source>
</evidence>
<keyword evidence="4 15" id="KW-0732">Signal</keyword>
<keyword evidence="17" id="KW-1185">Reference proteome</keyword>
<dbReference type="GO" id="GO:0004650">
    <property type="term" value="F:polygalacturonase activity"/>
    <property type="evidence" value="ECO:0007669"/>
    <property type="project" value="InterPro"/>
</dbReference>
<dbReference type="InterPro" id="IPR011050">
    <property type="entry name" value="Pectin_lyase_fold/virulence"/>
</dbReference>
<evidence type="ECO:0000256" key="15">
    <source>
        <dbReference type="SAM" id="SignalP"/>
    </source>
</evidence>
<name>A0A423WS69_9PEZI</name>
<evidence type="ECO:0000256" key="4">
    <source>
        <dbReference type="ARBA" id="ARBA00022729"/>
    </source>
</evidence>
<comment type="function">
    <text evidence="12">Pectinolytic enzyme involved in the degradation of xylogalacturonan (xga), a galacturonan backbone heavily substituted with xylose, and which is one important component of the hairy regions of pectin. Activity requires a galacturonic acid backbone substituted with xylose.</text>
</comment>
<evidence type="ECO:0000256" key="10">
    <source>
        <dbReference type="ARBA" id="ARBA00023316"/>
    </source>
</evidence>
<evidence type="ECO:0000256" key="1">
    <source>
        <dbReference type="ARBA" id="ARBA00004613"/>
    </source>
</evidence>
<dbReference type="SUPFAM" id="SSF51126">
    <property type="entry name" value="Pectin lyase-like"/>
    <property type="match status" value="1"/>
</dbReference>
<dbReference type="PANTHER" id="PTHR31736:SF9">
    <property type="entry name" value="ENDO-XYLOGALACTURONAN HYDROLASE A-RELATED"/>
    <property type="match status" value="1"/>
</dbReference>
<dbReference type="PROSITE" id="PS00502">
    <property type="entry name" value="POLYGALACTURONASE"/>
    <property type="match status" value="1"/>
</dbReference>
<feature type="chain" id="PRO_5019332880" description="Endo-xylogalacturonan hydrolase A" evidence="15">
    <location>
        <begin position="18"/>
        <end position="397"/>
    </location>
</feature>
<dbReference type="EMBL" id="LKEB01000042">
    <property type="protein sequence ID" value="ROW06319.1"/>
    <property type="molecule type" value="Genomic_DNA"/>
</dbReference>
<dbReference type="Proteomes" id="UP000285146">
    <property type="component" value="Unassembled WGS sequence"/>
</dbReference>